<accession>A0A814AFG5</accession>
<protein>
    <recommendedName>
        <fullName evidence="5">AAA+ ATPase domain-containing protein</fullName>
    </recommendedName>
</protein>
<dbReference type="GO" id="GO:0034605">
    <property type="term" value="P:cellular response to heat"/>
    <property type="evidence" value="ECO:0007669"/>
    <property type="project" value="TreeGrafter"/>
</dbReference>
<dbReference type="InterPro" id="IPR001270">
    <property type="entry name" value="ClpA/B"/>
</dbReference>
<dbReference type="Pfam" id="PF17871">
    <property type="entry name" value="AAA_lid_9"/>
    <property type="match status" value="1"/>
</dbReference>
<proteinExistence type="predicted"/>
<evidence type="ECO:0000259" key="5">
    <source>
        <dbReference type="SMART" id="SM00382"/>
    </source>
</evidence>
<evidence type="ECO:0000256" key="4">
    <source>
        <dbReference type="SAM" id="MobiDB-lite"/>
    </source>
</evidence>
<dbReference type="InterPro" id="IPR003959">
    <property type="entry name" value="ATPase_AAA_core"/>
</dbReference>
<feature type="region of interest" description="Disordered" evidence="4">
    <location>
        <begin position="184"/>
        <end position="203"/>
    </location>
</feature>
<dbReference type="GO" id="GO:0016887">
    <property type="term" value="F:ATP hydrolysis activity"/>
    <property type="evidence" value="ECO:0007669"/>
    <property type="project" value="InterPro"/>
</dbReference>
<dbReference type="PANTHER" id="PTHR11638:SF18">
    <property type="entry name" value="HEAT SHOCK PROTEIN 104"/>
    <property type="match status" value="1"/>
</dbReference>
<keyword evidence="3" id="KW-0067">ATP-binding</keyword>
<dbReference type="GO" id="GO:0005524">
    <property type="term" value="F:ATP binding"/>
    <property type="evidence" value="ECO:0007669"/>
    <property type="project" value="UniProtKB-KW"/>
</dbReference>
<feature type="domain" description="AAA+ ATPase" evidence="5">
    <location>
        <begin position="294"/>
        <end position="441"/>
    </location>
</feature>
<dbReference type="InterPro" id="IPR027417">
    <property type="entry name" value="P-loop_NTPase"/>
</dbReference>
<name>A0A814AFG5_9BILA</name>
<keyword evidence="1" id="KW-0677">Repeat</keyword>
<evidence type="ECO:0000313" key="6">
    <source>
        <dbReference type="EMBL" id="CAF0914419.1"/>
    </source>
</evidence>
<evidence type="ECO:0000256" key="2">
    <source>
        <dbReference type="ARBA" id="ARBA00022741"/>
    </source>
</evidence>
<evidence type="ECO:0000256" key="1">
    <source>
        <dbReference type="ARBA" id="ARBA00022737"/>
    </source>
</evidence>
<dbReference type="PANTHER" id="PTHR11638">
    <property type="entry name" value="ATP-DEPENDENT CLP PROTEASE"/>
    <property type="match status" value="1"/>
</dbReference>
<dbReference type="Proteomes" id="UP000663889">
    <property type="component" value="Unassembled WGS sequence"/>
</dbReference>
<dbReference type="PRINTS" id="PR00300">
    <property type="entry name" value="CLPPROTEASEA"/>
</dbReference>
<dbReference type="SUPFAM" id="SSF52540">
    <property type="entry name" value="P-loop containing nucleoside triphosphate hydrolases"/>
    <property type="match status" value="2"/>
</dbReference>
<organism evidence="6 7">
    <name type="scientific">Rotaria sordida</name>
    <dbReference type="NCBI Taxonomy" id="392033"/>
    <lineage>
        <taxon>Eukaryota</taxon>
        <taxon>Metazoa</taxon>
        <taxon>Spiralia</taxon>
        <taxon>Gnathifera</taxon>
        <taxon>Rotifera</taxon>
        <taxon>Eurotatoria</taxon>
        <taxon>Bdelloidea</taxon>
        <taxon>Philodinida</taxon>
        <taxon>Philodinidae</taxon>
        <taxon>Rotaria</taxon>
    </lineage>
</organism>
<dbReference type="InterPro" id="IPR050130">
    <property type="entry name" value="ClpA_ClpB"/>
</dbReference>
<evidence type="ECO:0000256" key="3">
    <source>
        <dbReference type="ARBA" id="ARBA00022840"/>
    </source>
</evidence>
<dbReference type="AlphaFoldDB" id="A0A814AFG5"/>
<evidence type="ECO:0000313" key="7">
    <source>
        <dbReference type="Proteomes" id="UP000663889"/>
    </source>
</evidence>
<keyword evidence="2" id="KW-0547">Nucleotide-binding</keyword>
<comment type="caution">
    <text evidence="6">The sequence shown here is derived from an EMBL/GenBank/DDBJ whole genome shotgun (WGS) entry which is preliminary data.</text>
</comment>
<gene>
    <name evidence="6" type="ORF">SEV965_LOCUS6317</name>
</gene>
<dbReference type="EMBL" id="CAJNOU010000205">
    <property type="protein sequence ID" value="CAF0914419.1"/>
    <property type="molecule type" value="Genomic_DNA"/>
</dbReference>
<dbReference type="InterPro" id="IPR003593">
    <property type="entry name" value="AAA+_ATPase"/>
</dbReference>
<sequence>MEELNADIANRGEFEKRLKLFLKQIRTANGGIIVFIDNIHLILGGEGVNDAANLLKFMLSEHEICCIGATTLDEYDKHFEQDPADPVLKKHFQEVFIEELTVAESVSILRDGLKRSMESHIRFPILDSAIVSAVELSSHFIIYKCLPYEAIDTIYRACRNIFRARMDSSSNIIDRSKHEELSSDVTETTSLKEKEDTATKDDTSEIDLTEVKEESKPFTLKHEIPKGVDSTVIIDIFSKLTDIPVSTLTKAENNRLSIIREDLHNRFIDQDAAIDTVVETILRNRAEFPVKNQPLASFLFCGPIGVGKKTLARAVALALYYSEQSIYTIDMSKYTEANSIYKLINIPREEHKVDPEQNKLIKIIQQKPYAIILFDQIEKVHHEFWNILLRYLDNDNKINKKADFTNTIFFFISNINEEIDLHFRKEFFDCLNNIIYFQSPTMDRLCSMIHFRLKLIEKIYKKQNFTIILTWKALDSCLKYYDQVRHISLLKTYVNEQILNPLLDSLSLMKHISNTKVVIDINDENEYQVQFG</sequence>
<dbReference type="Pfam" id="PF07724">
    <property type="entry name" value="AAA_2"/>
    <property type="match status" value="1"/>
</dbReference>
<dbReference type="GO" id="GO:0005737">
    <property type="term" value="C:cytoplasm"/>
    <property type="evidence" value="ECO:0007669"/>
    <property type="project" value="TreeGrafter"/>
</dbReference>
<reference evidence="6" key="1">
    <citation type="submission" date="2021-02" db="EMBL/GenBank/DDBJ databases">
        <authorList>
            <person name="Nowell W R."/>
        </authorList>
    </citation>
    <scope>NUCLEOTIDE SEQUENCE</scope>
</reference>
<dbReference type="SMART" id="SM00382">
    <property type="entry name" value="AAA"/>
    <property type="match status" value="1"/>
</dbReference>
<feature type="compositionally biased region" description="Basic and acidic residues" evidence="4">
    <location>
        <begin position="190"/>
        <end position="203"/>
    </location>
</feature>
<dbReference type="Gene3D" id="1.10.8.60">
    <property type="match status" value="1"/>
</dbReference>
<dbReference type="InterPro" id="IPR041546">
    <property type="entry name" value="ClpA/ClpB_AAA_lid"/>
</dbReference>
<dbReference type="Gene3D" id="3.40.50.300">
    <property type="entry name" value="P-loop containing nucleotide triphosphate hydrolases"/>
    <property type="match status" value="2"/>
</dbReference>